<feature type="compositionally biased region" description="Low complexity" evidence="8">
    <location>
        <begin position="14"/>
        <end position="27"/>
    </location>
</feature>
<evidence type="ECO:0000256" key="6">
    <source>
        <dbReference type="ARBA" id="ARBA00023136"/>
    </source>
</evidence>
<evidence type="ECO:0000256" key="2">
    <source>
        <dbReference type="ARBA" id="ARBA00022448"/>
    </source>
</evidence>
<keyword evidence="11" id="KW-1185">Reference proteome</keyword>
<feature type="region of interest" description="Disordered" evidence="8">
    <location>
        <begin position="1"/>
        <end position="27"/>
    </location>
</feature>
<dbReference type="PANTHER" id="PTHR43163">
    <property type="entry name" value="DIPEPTIDE TRANSPORT SYSTEM PERMEASE PROTEIN DPPB-RELATED"/>
    <property type="match status" value="1"/>
</dbReference>
<feature type="transmembrane region" description="Helical" evidence="7">
    <location>
        <begin position="166"/>
        <end position="193"/>
    </location>
</feature>
<evidence type="ECO:0000256" key="1">
    <source>
        <dbReference type="ARBA" id="ARBA00004651"/>
    </source>
</evidence>
<dbReference type="Gene3D" id="1.10.3720.10">
    <property type="entry name" value="MetI-like"/>
    <property type="match status" value="1"/>
</dbReference>
<dbReference type="AlphaFoldDB" id="A0A4P6QAY7"/>
<evidence type="ECO:0000256" key="5">
    <source>
        <dbReference type="ARBA" id="ARBA00022989"/>
    </source>
</evidence>
<evidence type="ECO:0000313" key="11">
    <source>
        <dbReference type="Proteomes" id="UP000292235"/>
    </source>
</evidence>
<dbReference type="GO" id="GO:0055085">
    <property type="term" value="P:transmembrane transport"/>
    <property type="evidence" value="ECO:0007669"/>
    <property type="project" value="InterPro"/>
</dbReference>
<dbReference type="InterPro" id="IPR045621">
    <property type="entry name" value="BPD_transp_1_N"/>
</dbReference>
<dbReference type="KEGG" id="strr:EKD16_24710"/>
<feature type="transmembrane region" description="Helical" evidence="7">
    <location>
        <begin position="308"/>
        <end position="334"/>
    </location>
</feature>
<dbReference type="CDD" id="cd06261">
    <property type="entry name" value="TM_PBP2"/>
    <property type="match status" value="1"/>
</dbReference>
<dbReference type="PANTHER" id="PTHR43163:SF3">
    <property type="entry name" value="PEPTIDE ABC TRANSPORTER PERMEASE PROTEIN"/>
    <property type="match status" value="1"/>
</dbReference>
<proteinExistence type="inferred from homology"/>
<feature type="transmembrane region" description="Helical" evidence="7">
    <location>
        <begin position="40"/>
        <end position="61"/>
    </location>
</feature>
<comment type="similarity">
    <text evidence="7">Belongs to the binding-protein-dependent transport system permease family.</text>
</comment>
<evidence type="ECO:0000256" key="3">
    <source>
        <dbReference type="ARBA" id="ARBA00022475"/>
    </source>
</evidence>
<feature type="transmembrane region" description="Helical" evidence="7">
    <location>
        <begin position="266"/>
        <end position="288"/>
    </location>
</feature>
<organism evidence="10 11">
    <name type="scientific">Streptomonospora litoralis</name>
    <dbReference type="NCBI Taxonomy" id="2498135"/>
    <lineage>
        <taxon>Bacteria</taxon>
        <taxon>Bacillati</taxon>
        <taxon>Actinomycetota</taxon>
        <taxon>Actinomycetes</taxon>
        <taxon>Streptosporangiales</taxon>
        <taxon>Nocardiopsidaceae</taxon>
        <taxon>Streptomonospora</taxon>
    </lineage>
</organism>
<protein>
    <submittedName>
        <fullName evidence="10">Glutathione transport system permease protein GsiC</fullName>
    </submittedName>
</protein>
<evidence type="ECO:0000256" key="4">
    <source>
        <dbReference type="ARBA" id="ARBA00022692"/>
    </source>
</evidence>
<dbReference type="InterPro" id="IPR000515">
    <property type="entry name" value="MetI-like"/>
</dbReference>
<dbReference type="Proteomes" id="UP000292235">
    <property type="component" value="Chromosome"/>
</dbReference>
<keyword evidence="5 7" id="KW-1133">Transmembrane helix</keyword>
<evidence type="ECO:0000259" key="9">
    <source>
        <dbReference type="PROSITE" id="PS50928"/>
    </source>
</evidence>
<sequence length="347" mass="36300">MAGYDRAPHGGGATEAAPAATQGAARPARSPWPRFLMRRLGGVAVVLAVLVVATFLLVQLVPGDPARQVAGPDATPRQIAAVEQRLGLDRPPLERFTSYVGGLVTGDLGTSFRTGQPVLEVIAGRLPFTAQLALLAVLAVLVIAVPLGMAVAVACRGGRRRRLDTLFSTATSVFGSTPEYIVGTALVLVFAVWLGWLPAAGAATVPSLLLPIAAVALPPACHLSRIVRREAAVVLEQDYMRTARGKRLGGWALYVRHALPNLLTSALTLGGLLLAGLLGGTVIVESVFAWPGLGTLVVQAILNRDYPVIQGIVLVIGLLATLVNLFVDVCLGVLDPRSLHGRGEEAR</sequence>
<feature type="transmembrane region" description="Helical" evidence="7">
    <location>
        <begin position="132"/>
        <end position="154"/>
    </location>
</feature>
<keyword evidence="2 7" id="KW-0813">Transport</keyword>
<comment type="subcellular location">
    <subcellularLocation>
        <location evidence="1 7">Cell membrane</location>
        <topology evidence="1 7">Multi-pass membrane protein</topology>
    </subcellularLocation>
</comment>
<gene>
    <name evidence="10" type="primary">gsiC3</name>
    <name evidence="10" type="ORF">EKD16_24710</name>
</gene>
<name>A0A4P6QAY7_9ACTN</name>
<dbReference type="Pfam" id="PF00528">
    <property type="entry name" value="BPD_transp_1"/>
    <property type="match status" value="1"/>
</dbReference>
<feature type="transmembrane region" description="Helical" evidence="7">
    <location>
        <begin position="199"/>
        <end position="220"/>
    </location>
</feature>
<evidence type="ECO:0000313" key="10">
    <source>
        <dbReference type="EMBL" id="QBI56684.1"/>
    </source>
</evidence>
<dbReference type="InterPro" id="IPR035906">
    <property type="entry name" value="MetI-like_sf"/>
</dbReference>
<dbReference type="GO" id="GO:0005886">
    <property type="term" value="C:plasma membrane"/>
    <property type="evidence" value="ECO:0007669"/>
    <property type="project" value="UniProtKB-SubCell"/>
</dbReference>
<accession>A0A4P6QAY7</accession>
<keyword evidence="3" id="KW-1003">Cell membrane</keyword>
<dbReference type="Pfam" id="PF19300">
    <property type="entry name" value="BPD_transp_1_N"/>
    <property type="match status" value="1"/>
</dbReference>
<keyword evidence="4 7" id="KW-0812">Transmembrane</keyword>
<dbReference type="RefSeq" id="WP_242677151.1">
    <property type="nucleotide sequence ID" value="NZ_CP036455.1"/>
</dbReference>
<reference evidence="10 11" key="1">
    <citation type="submission" date="2019-02" db="EMBL/GenBank/DDBJ databases">
        <authorList>
            <person name="Khodamoradi S."/>
            <person name="Hahnke R.L."/>
            <person name="Kaempfer P."/>
            <person name="Schumann P."/>
            <person name="Rohde M."/>
            <person name="Steinert M."/>
            <person name="Luzhetskyy A."/>
            <person name="Wink J."/>
            <person name="Ruckert C."/>
        </authorList>
    </citation>
    <scope>NUCLEOTIDE SEQUENCE [LARGE SCALE GENOMIC DNA]</scope>
    <source>
        <strain evidence="10 11">M2</strain>
    </source>
</reference>
<evidence type="ECO:0000256" key="8">
    <source>
        <dbReference type="SAM" id="MobiDB-lite"/>
    </source>
</evidence>
<dbReference type="SUPFAM" id="SSF161098">
    <property type="entry name" value="MetI-like"/>
    <property type="match status" value="1"/>
</dbReference>
<feature type="domain" description="ABC transmembrane type-1" evidence="9">
    <location>
        <begin position="126"/>
        <end position="327"/>
    </location>
</feature>
<dbReference type="EMBL" id="CP036455">
    <property type="protein sequence ID" value="QBI56684.1"/>
    <property type="molecule type" value="Genomic_DNA"/>
</dbReference>
<keyword evidence="6 7" id="KW-0472">Membrane</keyword>
<evidence type="ECO:0000256" key="7">
    <source>
        <dbReference type="RuleBase" id="RU363032"/>
    </source>
</evidence>
<dbReference type="PROSITE" id="PS50928">
    <property type="entry name" value="ABC_TM1"/>
    <property type="match status" value="1"/>
</dbReference>